<dbReference type="InterPro" id="IPR036097">
    <property type="entry name" value="HisK_dim/P_sf"/>
</dbReference>
<evidence type="ECO:0000256" key="2">
    <source>
        <dbReference type="ARBA" id="ARBA00012438"/>
    </source>
</evidence>
<keyword evidence="9" id="KW-0472">Membrane</keyword>
<dbReference type="InterPro" id="IPR003661">
    <property type="entry name" value="HisK_dim/P_dom"/>
</dbReference>
<evidence type="ECO:0000256" key="8">
    <source>
        <dbReference type="ARBA" id="ARBA00023012"/>
    </source>
</evidence>
<evidence type="ECO:0000256" key="3">
    <source>
        <dbReference type="ARBA" id="ARBA00022553"/>
    </source>
</evidence>
<dbReference type="GO" id="GO:0005524">
    <property type="term" value="F:ATP binding"/>
    <property type="evidence" value="ECO:0007669"/>
    <property type="project" value="UniProtKB-KW"/>
</dbReference>
<organism evidence="11 12">
    <name type="scientific">Sulfurimonas aquatica</name>
    <dbReference type="NCBI Taxonomy" id="2672570"/>
    <lineage>
        <taxon>Bacteria</taxon>
        <taxon>Pseudomonadati</taxon>
        <taxon>Campylobacterota</taxon>
        <taxon>Epsilonproteobacteria</taxon>
        <taxon>Campylobacterales</taxon>
        <taxon>Sulfurimonadaceae</taxon>
        <taxon>Sulfurimonas</taxon>
    </lineage>
</organism>
<evidence type="ECO:0000259" key="10">
    <source>
        <dbReference type="PROSITE" id="PS50109"/>
    </source>
</evidence>
<keyword evidence="9" id="KW-1133">Transmembrane helix</keyword>
<dbReference type="SUPFAM" id="SSF55874">
    <property type="entry name" value="ATPase domain of HSP90 chaperone/DNA topoisomerase II/histidine kinase"/>
    <property type="match status" value="1"/>
</dbReference>
<evidence type="ECO:0000256" key="7">
    <source>
        <dbReference type="ARBA" id="ARBA00022840"/>
    </source>
</evidence>
<dbReference type="SMART" id="SM00387">
    <property type="entry name" value="HATPase_c"/>
    <property type="match status" value="1"/>
</dbReference>
<evidence type="ECO:0000256" key="9">
    <source>
        <dbReference type="SAM" id="Phobius"/>
    </source>
</evidence>
<dbReference type="InterPro" id="IPR036890">
    <property type="entry name" value="HATPase_C_sf"/>
</dbReference>
<accession>A0A975B1X2</accession>
<evidence type="ECO:0000256" key="4">
    <source>
        <dbReference type="ARBA" id="ARBA00022679"/>
    </source>
</evidence>
<dbReference type="InterPro" id="IPR005467">
    <property type="entry name" value="His_kinase_dom"/>
</dbReference>
<reference evidence="11" key="2">
    <citation type="submission" date="2021-04" db="EMBL/GenBank/DDBJ databases">
        <title>Isolation and characterization of a novel species of the genus Sulfurimonas.</title>
        <authorList>
            <person name="Fukui M."/>
        </authorList>
    </citation>
    <scope>NUCLEOTIDE SEQUENCE</scope>
    <source>
        <strain evidence="11">H1576</strain>
    </source>
</reference>
<dbReference type="PANTHER" id="PTHR42878">
    <property type="entry name" value="TWO-COMPONENT HISTIDINE KINASE"/>
    <property type="match status" value="1"/>
</dbReference>
<evidence type="ECO:0000313" key="11">
    <source>
        <dbReference type="EMBL" id="QSZ42731.1"/>
    </source>
</evidence>
<dbReference type="Gene3D" id="3.30.565.10">
    <property type="entry name" value="Histidine kinase-like ATPase, C-terminal domain"/>
    <property type="match status" value="1"/>
</dbReference>
<feature type="transmembrane region" description="Helical" evidence="9">
    <location>
        <begin position="12"/>
        <end position="31"/>
    </location>
</feature>
<keyword evidence="6 11" id="KW-0418">Kinase</keyword>
<gene>
    <name evidence="11" type="ORF">GJV85_11605</name>
</gene>
<dbReference type="Pfam" id="PF02518">
    <property type="entry name" value="HATPase_c"/>
    <property type="match status" value="1"/>
</dbReference>
<dbReference type="InterPro" id="IPR004358">
    <property type="entry name" value="Sig_transdc_His_kin-like_C"/>
</dbReference>
<feature type="domain" description="Histidine kinase" evidence="10">
    <location>
        <begin position="256"/>
        <end position="459"/>
    </location>
</feature>
<dbReference type="GO" id="GO:0000155">
    <property type="term" value="F:phosphorelay sensor kinase activity"/>
    <property type="evidence" value="ECO:0007669"/>
    <property type="project" value="InterPro"/>
</dbReference>
<dbReference type="AlphaFoldDB" id="A0A975B1X2"/>
<dbReference type="InterPro" id="IPR050351">
    <property type="entry name" value="BphY/WalK/GraS-like"/>
</dbReference>
<name>A0A975B1X2_9BACT</name>
<dbReference type="GO" id="GO:0000156">
    <property type="term" value="F:phosphorelay response regulator activity"/>
    <property type="evidence" value="ECO:0007669"/>
    <property type="project" value="TreeGrafter"/>
</dbReference>
<dbReference type="CDD" id="cd00082">
    <property type="entry name" value="HisKA"/>
    <property type="match status" value="1"/>
</dbReference>
<dbReference type="EMBL" id="CP046072">
    <property type="protein sequence ID" value="QSZ42731.1"/>
    <property type="molecule type" value="Genomic_DNA"/>
</dbReference>
<evidence type="ECO:0000313" key="12">
    <source>
        <dbReference type="Proteomes" id="UP000671852"/>
    </source>
</evidence>
<dbReference type="GO" id="GO:0030295">
    <property type="term" value="F:protein kinase activator activity"/>
    <property type="evidence" value="ECO:0007669"/>
    <property type="project" value="TreeGrafter"/>
</dbReference>
<keyword evidence="8" id="KW-0902">Two-component regulatory system</keyword>
<dbReference type="PANTHER" id="PTHR42878:SF7">
    <property type="entry name" value="SENSOR HISTIDINE KINASE GLRK"/>
    <property type="match status" value="1"/>
</dbReference>
<dbReference type="GO" id="GO:0007234">
    <property type="term" value="P:osmosensory signaling via phosphorelay pathway"/>
    <property type="evidence" value="ECO:0007669"/>
    <property type="project" value="TreeGrafter"/>
</dbReference>
<keyword evidence="12" id="KW-1185">Reference proteome</keyword>
<dbReference type="PROSITE" id="PS50109">
    <property type="entry name" value="HIS_KIN"/>
    <property type="match status" value="1"/>
</dbReference>
<dbReference type="Pfam" id="PF00512">
    <property type="entry name" value="HisKA"/>
    <property type="match status" value="1"/>
</dbReference>
<comment type="catalytic activity">
    <reaction evidence="1">
        <text>ATP + protein L-histidine = ADP + protein N-phospho-L-histidine.</text>
        <dbReference type="EC" id="2.7.13.3"/>
    </reaction>
</comment>
<dbReference type="CDD" id="cd00075">
    <property type="entry name" value="HATPase"/>
    <property type="match status" value="1"/>
</dbReference>
<dbReference type="RefSeq" id="WP_207561541.1">
    <property type="nucleotide sequence ID" value="NZ_CP046072.1"/>
</dbReference>
<keyword evidence="7" id="KW-0067">ATP-binding</keyword>
<keyword evidence="9" id="KW-0812">Transmembrane</keyword>
<dbReference type="PRINTS" id="PR00344">
    <property type="entry name" value="BCTRLSENSOR"/>
</dbReference>
<proteinExistence type="predicted"/>
<protein>
    <recommendedName>
        <fullName evidence="2">histidine kinase</fullName>
        <ecNumber evidence="2">2.7.13.3</ecNumber>
    </recommendedName>
</protein>
<dbReference type="SUPFAM" id="SSF47384">
    <property type="entry name" value="Homodimeric domain of signal transducing histidine kinase"/>
    <property type="match status" value="1"/>
</dbReference>
<reference evidence="11" key="1">
    <citation type="submission" date="2019-11" db="EMBL/GenBank/DDBJ databases">
        <authorList>
            <person name="Kojima H."/>
        </authorList>
    </citation>
    <scope>NUCLEOTIDE SEQUENCE</scope>
    <source>
        <strain evidence="11">H1576</strain>
    </source>
</reference>
<dbReference type="InterPro" id="IPR003594">
    <property type="entry name" value="HATPase_dom"/>
</dbReference>
<dbReference type="Gene3D" id="1.10.287.130">
    <property type="match status" value="1"/>
</dbReference>
<dbReference type="EC" id="2.7.13.3" evidence="2"/>
<keyword evidence="3" id="KW-0597">Phosphoprotein</keyword>
<sequence length="459" mass="53255">MLNFHQLVLRKFLLIFSLLFIALGIVVYYWVKEFQIEQTKNALIDNIKVLSLNLPRCENLDKLAQDIKNDLGLRLTLIDFDGNIIAESHKDKTKMGNHKYRDEVVASNDKEYAYKIRRSNTLKKDFLYVVKRYESFKTPMYIRLSLEIKGIEQDILSLGEEILVLLLLFFIVLFFVTYKISKRIEEEVQKIVNFLTSLTKKDKETYISSNFSLEFHKITSLLTKVSQILVKKEKQKSKFTQKLQISNKQKDDIISAISHEFKNPIAVINGYSQTLMDDKDINPNIRQKFLTKIYKNGIKLSELIDTLRLSSKLDSGQQEMQFKTINIYELVTETVENIQLNYPKRQVIVNGDKDITLKGDSSLFSVVITNLVENAFKYSEDEVIIEFDAQKISVIDTGIGISKKNLENITNKFYRVNENSWNNSLGLGLFIVNNILNLHNFKLEVQSIENEGSTFSVKF</sequence>
<dbReference type="SMART" id="SM00388">
    <property type="entry name" value="HisKA"/>
    <property type="match status" value="1"/>
</dbReference>
<dbReference type="KEGG" id="saqt:GJV85_11605"/>
<evidence type="ECO:0000256" key="5">
    <source>
        <dbReference type="ARBA" id="ARBA00022741"/>
    </source>
</evidence>
<dbReference type="Proteomes" id="UP000671852">
    <property type="component" value="Chromosome"/>
</dbReference>
<evidence type="ECO:0000256" key="6">
    <source>
        <dbReference type="ARBA" id="ARBA00022777"/>
    </source>
</evidence>
<feature type="transmembrane region" description="Helical" evidence="9">
    <location>
        <begin position="162"/>
        <end position="180"/>
    </location>
</feature>
<evidence type="ECO:0000256" key="1">
    <source>
        <dbReference type="ARBA" id="ARBA00000085"/>
    </source>
</evidence>
<keyword evidence="4" id="KW-0808">Transferase</keyword>
<keyword evidence="5" id="KW-0547">Nucleotide-binding</keyword>